<dbReference type="PANTHER" id="PTHR46401:SF2">
    <property type="entry name" value="GLYCOSYLTRANSFERASE WBBK-RELATED"/>
    <property type="match status" value="1"/>
</dbReference>
<proteinExistence type="predicted"/>
<dbReference type="PANTHER" id="PTHR46401">
    <property type="entry name" value="GLYCOSYLTRANSFERASE WBBK-RELATED"/>
    <property type="match status" value="1"/>
</dbReference>
<dbReference type="SUPFAM" id="SSF53756">
    <property type="entry name" value="UDP-Glycosyltransferase/glycogen phosphorylase"/>
    <property type="match status" value="1"/>
</dbReference>
<sequence>MSIKEPLKIFVDAYLLNKEHQGTRTYIKELYKEFSKRNEKANIYIGCFKNAEIVREFGECKNVHFVYYKQKNRFLRMLTEIPRIIKSYKFDYAHFQYVIPFKRNRSTKYIVTIHDILFNDFKDQFSSGYRLKRNFLFRYSAKKSDFLCTVSRYSEERLKNIYELGQKKIYITPNGVKRDYFTAFDKKEEQGYIERKYGVKNYLLYVSRIEPRKNQQALIDHFSHLESNISLVFIGEKTQTAKKLEQKLAALNEETRKRVHFFSDLSEKDLISFLRAAKLFVYPSLAEGFGIPPLEAAATRIPVLCSNATAMEDFHFFEPYHIDFHQEEQIGDKIKEILSKTDADRLQYISSIVKEKYSWAKACETLEMIIKDG</sequence>
<keyword evidence="5" id="KW-1185">Reference proteome</keyword>
<dbReference type="RefSeq" id="WP_379665355.1">
    <property type="nucleotide sequence ID" value="NZ_JBHULH010000001.1"/>
</dbReference>
<dbReference type="Pfam" id="PF00534">
    <property type="entry name" value="Glycos_transf_1"/>
    <property type="match status" value="1"/>
</dbReference>
<dbReference type="InterPro" id="IPR001296">
    <property type="entry name" value="Glyco_trans_1"/>
</dbReference>
<name>A0ABW5LPS3_9FLAO</name>
<evidence type="ECO:0000259" key="2">
    <source>
        <dbReference type="Pfam" id="PF00534"/>
    </source>
</evidence>
<dbReference type="Pfam" id="PF13439">
    <property type="entry name" value="Glyco_transf_4"/>
    <property type="match status" value="1"/>
</dbReference>
<evidence type="ECO:0000259" key="3">
    <source>
        <dbReference type="Pfam" id="PF13439"/>
    </source>
</evidence>
<comment type="caution">
    <text evidence="4">The sequence shown here is derived from an EMBL/GenBank/DDBJ whole genome shotgun (WGS) entry which is preliminary data.</text>
</comment>
<reference evidence="5" key="1">
    <citation type="journal article" date="2019" name="Int. J. Syst. Evol. Microbiol.">
        <title>The Global Catalogue of Microorganisms (GCM) 10K type strain sequencing project: providing services to taxonomists for standard genome sequencing and annotation.</title>
        <authorList>
            <consortium name="The Broad Institute Genomics Platform"/>
            <consortium name="The Broad Institute Genome Sequencing Center for Infectious Disease"/>
            <person name="Wu L."/>
            <person name="Ma J."/>
        </authorList>
    </citation>
    <scope>NUCLEOTIDE SEQUENCE [LARGE SCALE GENOMIC DNA]</scope>
    <source>
        <strain evidence="5">KCTC 52127</strain>
    </source>
</reference>
<accession>A0ABW5LPS3</accession>
<dbReference type="Proteomes" id="UP001597508">
    <property type="component" value="Unassembled WGS sequence"/>
</dbReference>
<organism evidence="4 5">
    <name type="scientific">Pseudotenacibaculum haliotis</name>
    <dbReference type="NCBI Taxonomy" id="1862138"/>
    <lineage>
        <taxon>Bacteria</taxon>
        <taxon>Pseudomonadati</taxon>
        <taxon>Bacteroidota</taxon>
        <taxon>Flavobacteriia</taxon>
        <taxon>Flavobacteriales</taxon>
        <taxon>Flavobacteriaceae</taxon>
        <taxon>Pseudotenacibaculum</taxon>
    </lineage>
</organism>
<dbReference type="InterPro" id="IPR028098">
    <property type="entry name" value="Glyco_trans_4-like_N"/>
</dbReference>
<dbReference type="Gene3D" id="3.40.50.2000">
    <property type="entry name" value="Glycogen Phosphorylase B"/>
    <property type="match status" value="2"/>
</dbReference>
<protein>
    <submittedName>
        <fullName evidence="4">Glycosyltransferase family 4 protein</fullName>
    </submittedName>
</protein>
<evidence type="ECO:0000313" key="5">
    <source>
        <dbReference type="Proteomes" id="UP001597508"/>
    </source>
</evidence>
<feature type="domain" description="Glycosyl transferase family 1" evidence="2">
    <location>
        <begin position="193"/>
        <end position="341"/>
    </location>
</feature>
<evidence type="ECO:0000256" key="1">
    <source>
        <dbReference type="ARBA" id="ARBA00022679"/>
    </source>
</evidence>
<feature type="domain" description="Glycosyltransferase subfamily 4-like N-terminal" evidence="3">
    <location>
        <begin position="22"/>
        <end position="178"/>
    </location>
</feature>
<dbReference type="EMBL" id="JBHULH010000001">
    <property type="protein sequence ID" value="MFD2566650.1"/>
    <property type="molecule type" value="Genomic_DNA"/>
</dbReference>
<keyword evidence="1" id="KW-0808">Transferase</keyword>
<gene>
    <name evidence="4" type="ORF">ACFSRZ_04655</name>
</gene>
<dbReference type="CDD" id="cd03809">
    <property type="entry name" value="GT4_MtfB-like"/>
    <property type="match status" value="1"/>
</dbReference>
<evidence type="ECO:0000313" key="4">
    <source>
        <dbReference type="EMBL" id="MFD2566650.1"/>
    </source>
</evidence>